<feature type="transmembrane region" description="Helical" evidence="5">
    <location>
        <begin position="108"/>
        <end position="133"/>
    </location>
</feature>
<evidence type="ECO:0000256" key="2">
    <source>
        <dbReference type="ARBA" id="ARBA00022692"/>
    </source>
</evidence>
<dbReference type="InterPro" id="IPR004853">
    <property type="entry name" value="Sugar_P_trans_dom"/>
</dbReference>
<keyword evidence="8" id="KW-1185">Reference proteome</keyword>
<feature type="transmembrane region" description="Helical" evidence="5">
    <location>
        <begin position="84"/>
        <end position="102"/>
    </location>
</feature>
<dbReference type="AlphaFoldDB" id="A0AAD3HIA3"/>
<feature type="transmembrane region" description="Helical" evidence="5">
    <location>
        <begin position="290"/>
        <end position="308"/>
    </location>
</feature>
<keyword evidence="4 5" id="KW-0472">Membrane</keyword>
<dbReference type="EMBL" id="BMAR01000001">
    <property type="protein sequence ID" value="GFR41360.1"/>
    <property type="molecule type" value="Genomic_DNA"/>
</dbReference>
<dbReference type="InterPro" id="IPR050186">
    <property type="entry name" value="TPT_transporter"/>
</dbReference>
<evidence type="ECO:0000313" key="8">
    <source>
        <dbReference type="Proteomes" id="UP001054857"/>
    </source>
</evidence>
<evidence type="ECO:0000313" key="7">
    <source>
        <dbReference type="EMBL" id="GFR41360.1"/>
    </source>
</evidence>
<feature type="transmembrane region" description="Helical" evidence="5">
    <location>
        <begin position="21"/>
        <end position="42"/>
    </location>
</feature>
<dbReference type="PANTHER" id="PTHR11132">
    <property type="entry name" value="SOLUTE CARRIER FAMILY 35"/>
    <property type="match status" value="1"/>
</dbReference>
<feature type="transmembrane region" description="Helical" evidence="5">
    <location>
        <begin position="165"/>
        <end position="189"/>
    </location>
</feature>
<evidence type="ECO:0000259" key="6">
    <source>
        <dbReference type="Pfam" id="PF03151"/>
    </source>
</evidence>
<feature type="transmembrane region" description="Helical" evidence="5">
    <location>
        <begin position="265"/>
        <end position="284"/>
    </location>
</feature>
<keyword evidence="3 5" id="KW-1133">Transmembrane helix</keyword>
<feature type="transmembrane region" description="Helical" evidence="5">
    <location>
        <begin position="48"/>
        <end position="72"/>
    </location>
</feature>
<protein>
    <recommendedName>
        <fullName evidence="6">Sugar phosphate transporter domain-containing protein</fullName>
    </recommendedName>
</protein>
<evidence type="ECO:0000256" key="3">
    <source>
        <dbReference type="ARBA" id="ARBA00022989"/>
    </source>
</evidence>
<comment type="subcellular location">
    <subcellularLocation>
        <location evidence="1">Membrane</location>
        <topology evidence="1">Multi-pass membrane protein</topology>
    </subcellularLocation>
</comment>
<reference evidence="7 8" key="1">
    <citation type="journal article" date="2021" name="Sci. Rep.">
        <title>Genome sequencing of the multicellular alga Astrephomene provides insights into convergent evolution of germ-soma differentiation.</title>
        <authorList>
            <person name="Yamashita S."/>
            <person name="Yamamoto K."/>
            <person name="Matsuzaki R."/>
            <person name="Suzuki S."/>
            <person name="Yamaguchi H."/>
            <person name="Hirooka S."/>
            <person name="Minakuchi Y."/>
            <person name="Miyagishima S."/>
            <person name="Kawachi M."/>
            <person name="Toyoda A."/>
            <person name="Nozaki H."/>
        </authorList>
    </citation>
    <scope>NUCLEOTIDE SEQUENCE [LARGE SCALE GENOMIC DNA]</scope>
    <source>
        <strain evidence="7 8">NIES-4017</strain>
    </source>
</reference>
<gene>
    <name evidence="7" type="ORF">Agub_g2043</name>
</gene>
<dbReference type="Pfam" id="PF03151">
    <property type="entry name" value="TPT"/>
    <property type="match status" value="1"/>
</dbReference>
<evidence type="ECO:0000256" key="4">
    <source>
        <dbReference type="ARBA" id="ARBA00023136"/>
    </source>
</evidence>
<feature type="transmembrane region" description="Helical" evidence="5">
    <location>
        <begin position="201"/>
        <end position="219"/>
    </location>
</feature>
<accession>A0AAD3HIA3</accession>
<sequence>MATNEQERASSREFWMQAAITYGYIFLWIFLSAMVIMVNKYVLTYAGFPFPISLTLTHMAFCSTLAFVLIKAGVVETAHMDRSTYVRNVVPIAALFSGTLWLGNAAYLYLSVAFIQMLKATMPVTVFLVGVLLGTEKYSALYAANMVVVAVGVAAASYGELNFNVLGVLFQAGSIVTESFRLCLVQLLLQARGIKLNPVTTLYYIAPACFAFLCLPFSVVELPKMLKTQEAWQVPSGWLLLSAVSAFALNMSVFLLIGRSSALTMNIAGVIKDWLLILLSVTLYGSPVTSLQLCGYGVAFLGVCWYNYQKLQGARQQPAPARPLDVEKQALLSPTQRGGRE</sequence>
<organism evidence="7 8">
    <name type="scientific">Astrephomene gubernaculifera</name>
    <dbReference type="NCBI Taxonomy" id="47775"/>
    <lineage>
        <taxon>Eukaryota</taxon>
        <taxon>Viridiplantae</taxon>
        <taxon>Chlorophyta</taxon>
        <taxon>core chlorophytes</taxon>
        <taxon>Chlorophyceae</taxon>
        <taxon>CS clade</taxon>
        <taxon>Chlamydomonadales</taxon>
        <taxon>Astrephomenaceae</taxon>
        <taxon>Astrephomene</taxon>
    </lineage>
</organism>
<keyword evidence="2 5" id="KW-0812">Transmembrane</keyword>
<feature type="transmembrane region" description="Helical" evidence="5">
    <location>
        <begin position="239"/>
        <end position="258"/>
    </location>
</feature>
<name>A0AAD3HIA3_9CHLO</name>
<proteinExistence type="predicted"/>
<evidence type="ECO:0000256" key="5">
    <source>
        <dbReference type="SAM" id="Phobius"/>
    </source>
</evidence>
<feature type="transmembrane region" description="Helical" evidence="5">
    <location>
        <begin position="140"/>
        <end position="159"/>
    </location>
</feature>
<evidence type="ECO:0000256" key="1">
    <source>
        <dbReference type="ARBA" id="ARBA00004141"/>
    </source>
</evidence>
<dbReference type="Proteomes" id="UP001054857">
    <property type="component" value="Unassembled WGS sequence"/>
</dbReference>
<comment type="caution">
    <text evidence="7">The sequence shown here is derived from an EMBL/GenBank/DDBJ whole genome shotgun (WGS) entry which is preliminary data.</text>
</comment>
<dbReference type="GO" id="GO:0016020">
    <property type="term" value="C:membrane"/>
    <property type="evidence" value="ECO:0007669"/>
    <property type="project" value="UniProtKB-SubCell"/>
</dbReference>
<feature type="domain" description="Sugar phosphate transporter" evidence="6">
    <location>
        <begin position="24"/>
        <end position="307"/>
    </location>
</feature>